<gene>
    <name evidence="8" type="ORF">FYJ73_07630</name>
</gene>
<dbReference type="InterPro" id="IPR050239">
    <property type="entry name" value="Sigma-70_RNA_pol_init_factors"/>
</dbReference>
<dbReference type="InterPro" id="IPR007630">
    <property type="entry name" value="RNA_pol_sigma70_r4"/>
</dbReference>
<keyword evidence="2" id="KW-0731">Sigma factor</keyword>
<dbReference type="Pfam" id="PF00140">
    <property type="entry name" value="Sigma70_r1_2"/>
    <property type="match status" value="1"/>
</dbReference>
<evidence type="ECO:0000256" key="3">
    <source>
        <dbReference type="ARBA" id="ARBA00023125"/>
    </source>
</evidence>
<keyword evidence="1" id="KW-0805">Transcription regulation</keyword>
<sequence length="239" mass="26804">MNEELNDAYIQEVGKQKLLSDAEEQQLAEKIAQGNKRALDKLVAANLSYVISVANQYKNRGLSMDDLVSEGNIGMLKAATHFDGKHGKRFVTYAAPYIREAIEQAIEQQAGLYRVPRNAKDPAWEKKRSHPLSIDAPIGGSNELSLGHVIPDKDATQPDNALEDETATAELLQIIDKLDARSRQVIQRFYGIGAEHRTLAETAQEMGLKRERVRQIRNQAVRKLCKLSKNKNIKSFLLK</sequence>
<dbReference type="InterPro" id="IPR036388">
    <property type="entry name" value="WH-like_DNA-bd_sf"/>
</dbReference>
<dbReference type="AlphaFoldDB" id="A0A7K0KF24"/>
<evidence type="ECO:0000256" key="2">
    <source>
        <dbReference type="ARBA" id="ARBA00023082"/>
    </source>
</evidence>
<evidence type="ECO:0000313" key="8">
    <source>
        <dbReference type="EMBL" id="MST84541.1"/>
    </source>
</evidence>
<dbReference type="Gene3D" id="1.20.120.1810">
    <property type="match status" value="1"/>
</dbReference>
<dbReference type="Gene3D" id="1.10.10.10">
    <property type="entry name" value="Winged helix-like DNA-binding domain superfamily/Winged helix DNA-binding domain"/>
    <property type="match status" value="1"/>
</dbReference>
<keyword evidence="4" id="KW-0804">Transcription</keyword>
<dbReference type="NCBIfam" id="TIGR02937">
    <property type="entry name" value="sigma70-ECF"/>
    <property type="match status" value="1"/>
</dbReference>
<name>A0A7K0KF24_9BACT</name>
<dbReference type="InterPro" id="IPR014284">
    <property type="entry name" value="RNA_pol_sigma-70_dom"/>
</dbReference>
<dbReference type="InterPro" id="IPR013325">
    <property type="entry name" value="RNA_pol_sigma_r2"/>
</dbReference>
<dbReference type="EMBL" id="VUNG01000016">
    <property type="protein sequence ID" value="MST84541.1"/>
    <property type="molecule type" value="Genomic_DNA"/>
</dbReference>
<dbReference type="SUPFAM" id="SSF88659">
    <property type="entry name" value="Sigma3 and sigma4 domains of RNA polymerase sigma factors"/>
    <property type="match status" value="1"/>
</dbReference>
<dbReference type="InterPro" id="IPR009042">
    <property type="entry name" value="RNA_pol_sigma70_r1_2"/>
</dbReference>
<feature type="domain" description="RNA polymerase sigma-70 region 1.2" evidence="5">
    <location>
        <begin position="8"/>
        <end position="36"/>
    </location>
</feature>
<dbReference type="Pfam" id="PF04542">
    <property type="entry name" value="Sigma70_r2"/>
    <property type="match status" value="1"/>
</dbReference>
<evidence type="ECO:0000256" key="1">
    <source>
        <dbReference type="ARBA" id="ARBA00023015"/>
    </source>
</evidence>
<keyword evidence="3" id="KW-0238">DNA-binding</keyword>
<dbReference type="RefSeq" id="WP_154534127.1">
    <property type="nucleotide sequence ID" value="NZ_VUNG01000016.1"/>
</dbReference>
<dbReference type="GO" id="GO:0003677">
    <property type="term" value="F:DNA binding"/>
    <property type="evidence" value="ECO:0007669"/>
    <property type="project" value="UniProtKB-KW"/>
</dbReference>
<dbReference type="InterPro" id="IPR000943">
    <property type="entry name" value="RNA_pol_sigma70"/>
</dbReference>
<feature type="domain" description="RNA polymerase sigma-70 region 2" evidence="6">
    <location>
        <begin position="42"/>
        <end position="109"/>
    </location>
</feature>
<dbReference type="GO" id="GO:0016987">
    <property type="term" value="F:sigma factor activity"/>
    <property type="evidence" value="ECO:0007669"/>
    <property type="project" value="UniProtKB-KW"/>
</dbReference>
<dbReference type="Pfam" id="PF04545">
    <property type="entry name" value="Sigma70_r4"/>
    <property type="match status" value="1"/>
</dbReference>
<protein>
    <submittedName>
        <fullName evidence="8">Sigma-70 family RNA polymerase sigma factor</fullName>
    </submittedName>
</protein>
<dbReference type="PRINTS" id="PR00046">
    <property type="entry name" value="SIGMA70FCT"/>
</dbReference>
<dbReference type="InterPro" id="IPR013324">
    <property type="entry name" value="RNA_pol_sigma_r3/r4-like"/>
</dbReference>
<keyword evidence="9" id="KW-1185">Reference proteome</keyword>
<dbReference type="PANTHER" id="PTHR30603">
    <property type="entry name" value="RNA POLYMERASE SIGMA FACTOR RPO"/>
    <property type="match status" value="1"/>
</dbReference>
<accession>A0A7K0KF24</accession>
<dbReference type="GO" id="GO:0006352">
    <property type="term" value="P:DNA-templated transcription initiation"/>
    <property type="evidence" value="ECO:0007669"/>
    <property type="project" value="InterPro"/>
</dbReference>
<proteinExistence type="predicted"/>
<evidence type="ECO:0000259" key="5">
    <source>
        <dbReference type="Pfam" id="PF00140"/>
    </source>
</evidence>
<evidence type="ECO:0000259" key="7">
    <source>
        <dbReference type="Pfam" id="PF04545"/>
    </source>
</evidence>
<feature type="domain" description="RNA polymerase sigma-70 region 4" evidence="7">
    <location>
        <begin position="175"/>
        <end position="224"/>
    </location>
</feature>
<dbReference type="Proteomes" id="UP000438914">
    <property type="component" value="Unassembled WGS sequence"/>
</dbReference>
<dbReference type="PANTHER" id="PTHR30603:SF47">
    <property type="entry name" value="RNA POLYMERASE SIGMA FACTOR SIGD, CHLOROPLASTIC"/>
    <property type="match status" value="1"/>
</dbReference>
<evidence type="ECO:0000259" key="6">
    <source>
        <dbReference type="Pfam" id="PF04542"/>
    </source>
</evidence>
<dbReference type="InterPro" id="IPR007627">
    <property type="entry name" value="RNA_pol_sigma70_r2"/>
</dbReference>
<evidence type="ECO:0000313" key="9">
    <source>
        <dbReference type="Proteomes" id="UP000438914"/>
    </source>
</evidence>
<organism evidence="8 9">
    <name type="scientific">Hallella mizrahii</name>
    <dbReference type="NCBI Taxonomy" id="2606637"/>
    <lineage>
        <taxon>Bacteria</taxon>
        <taxon>Pseudomonadati</taxon>
        <taxon>Bacteroidota</taxon>
        <taxon>Bacteroidia</taxon>
        <taxon>Bacteroidales</taxon>
        <taxon>Prevotellaceae</taxon>
        <taxon>Hallella</taxon>
    </lineage>
</organism>
<comment type="caution">
    <text evidence="8">The sequence shown here is derived from an EMBL/GenBank/DDBJ whole genome shotgun (WGS) entry which is preliminary data.</text>
</comment>
<dbReference type="CDD" id="cd06171">
    <property type="entry name" value="Sigma70_r4"/>
    <property type="match status" value="1"/>
</dbReference>
<dbReference type="SUPFAM" id="SSF88946">
    <property type="entry name" value="Sigma2 domain of RNA polymerase sigma factors"/>
    <property type="match status" value="1"/>
</dbReference>
<evidence type="ECO:0000256" key="4">
    <source>
        <dbReference type="ARBA" id="ARBA00023163"/>
    </source>
</evidence>
<reference evidence="8 9" key="1">
    <citation type="submission" date="2019-08" db="EMBL/GenBank/DDBJ databases">
        <title>In-depth cultivation of the pig gut microbiome towards novel bacterial diversity and tailored functional studies.</title>
        <authorList>
            <person name="Wylensek D."/>
            <person name="Hitch T.C.A."/>
            <person name="Clavel T."/>
        </authorList>
    </citation>
    <scope>NUCLEOTIDE SEQUENCE [LARGE SCALE GENOMIC DNA]</scope>
    <source>
        <strain evidence="8 9">LKV-178-WT-2A</strain>
    </source>
</reference>